<dbReference type="Proteomes" id="UP000198959">
    <property type="component" value="Unassembled WGS sequence"/>
</dbReference>
<proteinExistence type="predicted"/>
<evidence type="ECO:0000313" key="2">
    <source>
        <dbReference type="Proteomes" id="UP000198959"/>
    </source>
</evidence>
<dbReference type="AlphaFoldDB" id="A0A1C6STU9"/>
<gene>
    <name evidence="1" type="ORF">GA0074692_3438</name>
</gene>
<name>A0A1C6STU9_9ACTN</name>
<keyword evidence="2" id="KW-1185">Reference proteome</keyword>
<protein>
    <submittedName>
        <fullName evidence="1">Uncharacterized protein</fullName>
    </submittedName>
</protein>
<evidence type="ECO:0000313" key="1">
    <source>
        <dbReference type="EMBL" id="SCL32897.1"/>
    </source>
</evidence>
<organism evidence="1 2">
    <name type="scientific">Micromonospora pallida</name>
    <dbReference type="NCBI Taxonomy" id="145854"/>
    <lineage>
        <taxon>Bacteria</taxon>
        <taxon>Bacillati</taxon>
        <taxon>Actinomycetota</taxon>
        <taxon>Actinomycetes</taxon>
        <taxon>Micromonosporales</taxon>
        <taxon>Micromonosporaceae</taxon>
        <taxon>Micromonospora</taxon>
    </lineage>
</organism>
<dbReference type="EMBL" id="FMHW01000002">
    <property type="protein sequence ID" value="SCL32897.1"/>
    <property type="molecule type" value="Genomic_DNA"/>
</dbReference>
<reference evidence="2" key="1">
    <citation type="submission" date="2016-06" db="EMBL/GenBank/DDBJ databases">
        <authorList>
            <person name="Varghese N."/>
            <person name="Submissions Spin"/>
        </authorList>
    </citation>
    <scope>NUCLEOTIDE SEQUENCE [LARGE SCALE GENOMIC DNA]</scope>
    <source>
        <strain evidence="2">DSM 43817</strain>
    </source>
</reference>
<sequence>MRHASANWSASLSVLIAADQGSPSMDCVCLMVATLTAMVGPGSGTALGRLLTYRWSEVAATAGSLRPQLDAVLAGGTASPSLIRRLAPTLGMHTADLFVVAGLDLPQDLVPASGTKPWHVGTALEKAARLAPQSLRRLHEFVRSLPEHPPAWPPVRPRHSYPLGPGEMMLRLLRNRNIGPYSPKVLYFIGDGPMVSYSTMGMLGPGRTKLTPQYVTAFATVLGIPDDDLAAVAGVGAAINPRLHRNHVELARLAWDARRLTGEQLSEVFDLTTRLR</sequence>
<accession>A0A1C6STU9</accession>